<dbReference type="EMBL" id="JAXAFJ010000012">
    <property type="protein sequence ID" value="MDX6807423.1"/>
    <property type="molecule type" value="Genomic_DNA"/>
</dbReference>
<sequence length="48" mass="5088">MSATKIGAVAFQVTGDHDSEFDAPVVLFKAGRLPNDLEEAEVLGELQA</sequence>
<evidence type="ECO:0000313" key="2">
    <source>
        <dbReference type="Proteomes" id="UP001274321"/>
    </source>
</evidence>
<organism evidence="1 2">
    <name type="scientific">Terrihabitans rhizophilus</name>
    <dbReference type="NCBI Taxonomy" id="3092662"/>
    <lineage>
        <taxon>Bacteria</taxon>
        <taxon>Pseudomonadati</taxon>
        <taxon>Pseudomonadota</taxon>
        <taxon>Alphaproteobacteria</taxon>
        <taxon>Hyphomicrobiales</taxon>
        <taxon>Terrihabitans</taxon>
    </lineage>
</organism>
<name>A0ABU4RTE1_9HYPH</name>
<keyword evidence="2" id="KW-1185">Reference proteome</keyword>
<gene>
    <name evidence="1" type="ORF">SCD90_15235</name>
</gene>
<proteinExistence type="predicted"/>
<evidence type="ECO:0000313" key="1">
    <source>
        <dbReference type="EMBL" id="MDX6807423.1"/>
    </source>
</evidence>
<accession>A0ABU4RTE1</accession>
<dbReference type="Proteomes" id="UP001274321">
    <property type="component" value="Unassembled WGS sequence"/>
</dbReference>
<dbReference type="RefSeq" id="WP_319845557.1">
    <property type="nucleotide sequence ID" value="NZ_JAXAFJ010000012.1"/>
</dbReference>
<reference evidence="1 2" key="1">
    <citation type="submission" date="2023-11" db="EMBL/GenBank/DDBJ databases">
        <authorList>
            <person name="Bao R."/>
        </authorList>
    </citation>
    <scope>NUCLEOTIDE SEQUENCE [LARGE SCALE GENOMIC DNA]</scope>
    <source>
        <strain evidence="1 2">PJ23</strain>
    </source>
</reference>
<comment type="caution">
    <text evidence="1">The sequence shown here is derived from an EMBL/GenBank/DDBJ whole genome shotgun (WGS) entry which is preliminary data.</text>
</comment>
<protein>
    <submittedName>
        <fullName evidence="1">Uncharacterized protein</fullName>
    </submittedName>
</protein>